<dbReference type="Proteomes" id="UP000448908">
    <property type="component" value="Unassembled WGS sequence"/>
</dbReference>
<comment type="caution">
    <text evidence="1">The sequence shown here is derived from an EMBL/GenBank/DDBJ whole genome shotgun (WGS) entry which is preliminary data.</text>
</comment>
<accession>A0AA44ANA9</accession>
<protein>
    <submittedName>
        <fullName evidence="1">Uncharacterized protein</fullName>
    </submittedName>
</protein>
<proteinExistence type="predicted"/>
<name>A0AA44ANA9_9BACT</name>
<organism evidence="1 2">
    <name type="scientific">Parabacteroides merdae</name>
    <dbReference type="NCBI Taxonomy" id="46503"/>
    <lineage>
        <taxon>Bacteria</taxon>
        <taxon>Pseudomonadati</taxon>
        <taxon>Bacteroidota</taxon>
        <taxon>Bacteroidia</taxon>
        <taxon>Bacteroidales</taxon>
        <taxon>Tannerellaceae</taxon>
        <taxon>Parabacteroides</taxon>
    </lineage>
</organism>
<reference evidence="1 2" key="1">
    <citation type="journal article" date="2019" name="Nat. Med.">
        <title>A library of human gut bacterial isolates paired with longitudinal multiomics data enables mechanistic microbiome research.</title>
        <authorList>
            <person name="Poyet M."/>
            <person name="Groussin M."/>
            <person name="Gibbons S.M."/>
            <person name="Avila-Pacheco J."/>
            <person name="Jiang X."/>
            <person name="Kearney S.M."/>
            <person name="Perrotta A.R."/>
            <person name="Berdy B."/>
            <person name="Zhao S."/>
            <person name="Lieberman T.D."/>
            <person name="Swanson P.K."/>
            <person name="Smith M."/>
            <person name="Roesemann S."/>
            <person name="Alexander J.E."/>
            <person name="Rich S.A."/>
            <person name="Livny J."/>
            <person name="Vlamakis H."/>
            <person name="Clish C."/>
            <person name="Bullock K."/>
            <person name="Deik A."/>
            <person name="Scott J."/>
            <person name="Pierce K.A."/>
            <person name="Xavier R.J."/>
            <person name="Alm E.J."/>
        </authorList>
    </citation>
    <scope>NUCLEOTIDE SEQUENCE [LARGE SCALE GENOMIC DNA]</scope>
    <source>
        <strain evidence="1 2">BIOML-A16</strain>
    </source>
</reference>
<gene>
    <name evidence="1" type="ORF">GMD92_14070</name>
</gene>
<sequence length="633" mass="73956">MLHDNIVSAIEWLPEHLFTEEIVEAAVESKEIEVLSYIPGRFLTSERIERIIADSKESWHSFELRNIPEEYRSQAVCDYAMRKSTKNIAAVPEAMITREMAEAVIRNGRGNFDILACIPERLWDARLAYLALHNYIYEPYYTAKGSDSIMITELILGYVPGAVKTREFYYGMLDETKILSTITDAVVPSRFKTKAYYCKMAEHDLSLVPAECYSYEILHAAVCSADSKNFITDPKFYKPLLVYLDDMLADRLVEKHPYMFRDLPQPFRTSKRLLIAIENSNRETNCYIDEDTEKHLLTTEVCKAFVRRNGNCPQFPSKVWTQKFVDYCMEYGTSFRWYRQMPREFQTPTNTRAAYDYSHYHICDFAKRFITPQMAKECYREDSYKHVIPRHFLTEFCRQTGLSEKFYGGETSILSLKNDRNDYTYCKIGNTYLALYLKKQYDPSSARLMMTRTDSRYCTPGKVFDVPVGTFHRTWLEKIVAENDPLFVKPRVDKSLKAVQAICYYGVEKLKDLNRTEIFRNTFMGETIGYCARRRDLTYHCENCEALIEGLKYKIRGMAVPVTPAEDMTLYTADMLHRKFGFCYTGMTAFATDYGLDMEKAYSPAQMRQIVQEKGRKPSLRSYQRELKRINII</sequence>
<dbReference type="RefSeq" id="WP_164727990.1">
    <property type="nucleotide sequence ID" value="NZ_WNCS01000020.1"/>
</dbReference>
<dbReference type="AlphaFoldDB" id="A0AA44ANA9"/>
<dbReference type="EMBL" id="WNDA01000023">
    <property type="protein sequence ID" value="MTU70160.1"/>
    <property type="molecule type" value="Genomic_DNA"/>
</dbReference>
<evidence type="ECO:0000313" key="2">
    <source>
        <dbReference type="Proteomes" id="UP000448908"/>
    </source>
</evidence>
<evidence type="ECO:0000313" key="1">
    <source>
        <dbReference type="EMBL" id="MTU70160.1"/>
    </source>
</evidence>